<dbReference type="Proteomes" id="UP000254280">
    <property type="component" value="Unassembled WGS sequence"/>
</dbReference>
<evidence type="ECO:0000256" key="10">
    <source>
        <dbReference type="ARBA" id="ARBA00023237"/>
    </source>
</evidence>
<dbReference type="PANTHER" id="PTHR34501:SF2">
    <property type="entry name" value="OUTER MEMBRANE PORIN F-RELATED"/>
    <property type="match status" value="1"/>
</dbReference>
<name>A0A379B3D3_9PAST</name>
<dbReference type="AlphaFoldDB" id="A0A379B3D3"/>
<keyword evidence="5" id="KW-0812">Transmembrane</keyword>
<evidence type="ECO:0000256" key="1">
    <source>
        <dbReference type="ARBA" id="ARBA00004571"/>
    </source>
</evidence>
<evidence type="ECO:0000256" key="7">
    <source>
        <dbReference type="ARBA" id="ARBA00023065"/>
    </source>
</evidence>
<keyword evidence="4" id="KW-1134">Transmembrane beta strand</keyword>
<evidence type="ECO:0000259" key="12">
    <source>
        <dbReference type="Pfam" id="PF13609"/>
    </source>
</evidence>
<evidence type="ECO:0000256" key="5">
    <source>
        <dbReference type="ARBA" id="ARBA00022692"/>
    </source>
</evidence>
<keyword evidence="7" id="KW-0406">Ion transport</keyword>
<protein>
    <submittedName>
        <fullName evidence="13">Major outer membrane protein OmpH-1</fullName>
    </submittedName>
</protein>
<keyword evidence="14" id="KW-1185">Reference proteome</keyword>
<evidence type="ECO:0000256" key="6">
    <source>
        <dbReference type="ARBA" id="ARBA00022729"/>
    </source>
</evidence>
<dbReference type="EMBL" id="UGSS01000002">
    <property type="protein sequence ID" value="SUB32952.1"/>
    <property type="molecule type" value="Genomic_DNA"/>
</dbReference>
<evidence type="ECO:0000256" key="3">
    <source>
        <dbReference type="ARBA" id="ARBA00022448"/>
    </source>
</evidence>
<dbReference type="GO" id="GO:0015288">
    <property type="term" value="F:porin activity"/>
    <property type="evidence" value="ECO:0007669"/>
    <property type="project" value="UniProtKB-KW"/>
</dbReference>
<sequence length="362" mass="40609">MKKTLVALAVAAMAATSANAFVIYEQDGSKVDLNGSFRMFLGKVGDKRGDLINDGSRINIRASHDLGNGLSAVAGYEIRFEDNEKYSKAFKQKGANSDFGSPTTRKLFGGFKYEDVGTLTFGRQATNSDDVVQDAAYFRSGEYNPLLTNADKSVKFRSADWNGFSFGVDYLFGHSNKALDPRLVDDDGDAIAEYKNGYGVAAFYHYDIADDQKVEFAAAYNQNQYDALALTAETAQKDRTWVVHGSYTYGPVYFALNYGQVRTSYSNVWSGAEDEKSRYAMVDFRYQFSDPSAFFAQWERADERTDGQDVTDKIKNRYQVGLDYQFSKNVVAYAIYEQERTKDSNGDTKKDHIYGTGLRVFF</sequence>
<evidence type="ECO:0000256" key="2">
    <source>
        <dbReference type="ARBA" id="ARBA00007539"/>
    </source>
</evidence>
<dbReference type="Pfam" id="PF13609">
    <property type="entry name" value="Porin_4"/>
    <property type="match status" value="1"/>
</dbReference>
<evidence type="ECO:0000313" key="13">
    <source>
        <dbReference type="EMBL" id="SUB32952.1"/>
    </source>
</evidence>
<evidence type="ECO:0000313" key="14">
    <source>
        <dbReference type="Proteomes" id="UP000254280"/>
    </source>
</evidence>
<dbReference type="GO" id="GO:0046930">
    <property type="term" value="C:pore complex"/>
    <property type="evidence" value="ECO:0007669"/>
    <property type="project" value="UniProtKB-KW"/>
</dbReference>
<comment type="similarity">
    <text evidence="2">Belongs to the Gram-negative porin family.</text>
</comment>
<dbReference type="InterPro" id="IPR023614">
    <property type="entry name" value="Porin_dom_sf"/>
</dbReference>
<dbReference type="CDD" id="cd00342">
    <property type="entry name" value="gram_neg_porins"/>
    <property type="match status" value="1"/>
</dbReference>
<dbReference type="SUPFAM" id="SSF56935">
    <property type="entry name" value="Porins"/>
    <property type="match status" value="1"/>
</dbReference>
<feature type="signal peptide" evidence="11">
    <location>
        <begin position="1"/>
        <end position="20"/>
    </location>
</feature>
<evidence type="ECO:0000256" key="8">
    <source>
        <dbReference type="ARBA" id="ARBA00023114"/>
    </source>
</evidence>
<organism evidence="13 14">
    <name type="scientific">[Pasteurella] mairii</name>
    <dbReference type="NCBI Taxonomy" id="757"/>
    <lineage>
        <taxon>Bacteria</taxon>
        <taxon>Pseudomonadati</taxon>
        <taxon>Pseudomonadota</taxon>
        <taxon>Gammaproteobacteria</taxon>
        <taxon>Pasteurellales</taxon>
        <taxon>Pasteurellaceae</taxon>
    </lineage>
</organism>
<dbReference type="PANTHER" id="PTHR34501">
    <property type="entry name" value="PROTEIN YDDL-RELATED"/>
    <property type="match status" value="1"/>
</dbReference>
<dbReference type="PRINTS" id="PR00183">
    <property type="entry name" value="ECOLIPORIN"/>
</dbReference>
<dbReference type="InterPro" id="IPR001897">
    <property type="entry name" value="Porin_gammaproteobac"/>
</dbReference>
<dbReference type="Gene3D" id="2.40.160.10">
    <property type="entry name" value="Porin"/>
    <property type="match status" value="1"/>
</dbReference>
<keyword evidence="6 11" id="KW-0732">Signal</keyword>
<keyword evidence="10" id="KW-0998">Cell outer membrane</keyword>
<evidence type="ECO:0000256" key="4">
    <source>
        <dbReference type="ARBA" id="ARBA00022452"/>
    </source>
</evidence>
<dbReference type="InterPro" id="IPR033900">
    <property type="entry name" value="Gram_neg_porin_domain"/>
</dbReference>
<keyword evidence="8" id="KW-0626">Porin</keyword>
<dbReference type="GO" id="GO:0034220">
    <property type="term" value="P:monoatomic ion transmembrane transport"/>
    <property type="evidence" value="ECO:0007669"/>
    <property type="project" value="InterPro"/>
</dbReference>
<evidence type="ECO:0000256" key="9">
    <source>
        <dbReference type="ARBA" id="ARBA00023136"/>
    </source>
</evidence>
<comment type="subcellular location">
    <subcellularLocation>
        <location evidence="1">Cell outer membrane</location>
        <topology evidence="1">Multi-pass membrane protein</topology>
    </subcellularLocation>
</comment>
<feature type="chain" id="PRO_5016697604" evidence="11">
    <location>
        <begin position="21"/>
        <end position="362"/>
    </location>
</feature>
<dbReference type="OrthoDB" id="784582at2"/>
<reference evidence="13 14" key="1">
    <citation type="submission" date="2018-06" db="EMBL/GenBank/DDBJ databases">
        <authorList>
            <consortium name="Pathogen Informatics"/>
            <person name="Doyle S."/>
        </authorList>
    </citation>
    <scope>NUCLEOTIDE SEQUENCE [LARGE SCALE GENOMIC DNA]</scope>
    <source>
        <strain evidence="13 14">NCTC10699</strain>
    </source>
</reference>
<gene>
    <name evidence="13" type="primary">ompH1</name>
    <name evidence="13" type="ORF">NCTC10699_00548</name>
</gene>
<keyword evidence="3" id="KW-0813">Transport</keyword>
<dbReference type="InterPro" id="IPR050298">
    <property type="entry name" value="Gram-neg_bact_OMP"/>
</dbReference>
<evidence type="ECO:0000256" key="11">
    <source>
        <dbReference type="SAM" id="SignalP"/>
    </source>
</evidence>
<accession>A0A379B3D3</accession>
<dbReference type="GO" id="GO:0009279">
    <property type="term" value="C:cell outer membrane"/>
    <property type="evidence" value="ECO:0007669"/>
    <property type="project" value="UniProtKB-SubCell"/>
</dbReference>
<feature type="domain" description="Porin" evidence="12">
    <location>
        <begin position="7"/>
        <end position="343"/>
    </location>
</feature>
<keyword evidence="9" id="KW-0472">Membrane</keyword>
<proteinExistence type="inferred from homology"/>